<evidence type="ECO:0000313" key="1">
    <source>
        <dbReference type="EMBL" id="MBW3366631.1"/>
    </source>
</evidence>
<dbReference type="Proteomes" id="UP000774935">
    <property type="component" value="Unassembled WGS sequence"/>
</dbReference>
<organism evidence="1 2">
    <name type="scientific">Pontibacter populi</name>
    <dbReference type="NCBI Taxonomy" id="890055"/>
    <lineage>
        <taxon>Bacteria</taxon>
        <taxon>Pseudomonadati</taxon>
        <taxon>Bacteroidota</taxon>
        <taxon>Cytophagia</taxon>
        <taxon>Cytophagales</taxon>
        <taxon>Hymenobacteraceae</taxon>
        <taxon>Pontibacter</taxon>
    </lineage>
</organism>
<sequence>MFTSSPHSNKLYLASLIVQKTGKTAALILVVIFFLSMLSATEVNAQILNIERARIDRDSINYITGKAGFNFSMFNRNAGKNNPNNFLQLTFNSDVAYISAKHSYLLLNYYNYLLVNYDSREQRNTVASNGYAHFRVNLQRRKRLSYELFAQAQADRARGLEVRGLAGAGLRYAILREEKANLYIGSGLMQEYEKWESPEEGEGILTSNLPKLTNYISNKSVFNSHVSTEAIVYYQTGYDDKINAFRNRLSGDANLLFKLNNTLSFRTGFNCTFEDKPIVPVTRFVYAITNGIQVNF</sequence>
<comment type="caution">
    <text evidence="1">The sequence shown here is derived from an EMBL/GenBank/DDBJ whole genome shotgun (WGS) entry which is preliminary data.</text>
</comment>
<evidence type="ECO:0000313" key="2">
    <source>
        <dbReference type="Proteomes" id="UP000774935"/>
    </source>
</evidence>
<keyword evidence="2" id="KW-1185">Reference proteome</keyword>
<protein>
    <submittedName>
        <fullName evidence="1">DUF481 domain-containing protein</fullName>
    </submittedName>
</protein>
<reference evidence="1 2" key="1">
    <citation type="submission" date="2021-07" db="EMBL/GenBank/DDBJ databases">
        <authorList>
            <person name="Kim M.K."/>
        </authorList>
    </citation>
    <scope>NUCLEOTIDE SEQUENCE [LARGE SCALE GENOMIC DNA]</scope>
    <source>
        <strain evidence="1 2">HLY7-15</strain>
    </source>
</reference>
<name>A0ABS6XF62_9BACT</name>
<accession>A0ABS6XF62</accession>
<gene>
    <name evidence="1" type="ORF">KYK27_16340</name>
</gene>
<dbReference type="InterPro" id="IPR007433">
    <property type="entry name" value="DUF481"/>
</dbReference>
<proteinExistence type="predicted"/>
<dbReference type="EMBL" id="JAHWXQ010000005">
    <property type="protein sequence ID" value="MBW3366631.1"/>
    <property type="molecule type" value="Genomic_DNA"/>
</dbReference>
<dbReference type="RefSeq" id="WP_199111374.1">
    <property type="nucleotide sequence ID" value="NZ_JAHWXQ010000005.1"/>
</dbReference>
<dbReference type="Pfam" id="PF04338">
    <property type="entry name" value="DUF481"/>
    <property type="match status" value="1"/>
</dbReference>